<dbReference type="InterPro" id="IPR043892">
    <property type="entry name" value="DUF5841"/>
</dbReference>
<dbReference type="GeneID" id="96911117"/>
<dbReference type="RefSeq" id="WP_091760629.1">
    <property type="nucleotide sequence ID" value="NZ_BJVX01000006.1"/>
</dbReference>
<organism evidence="1 2">
    <name type="scientific">Marinilactibacillus psychrotolerans</name>
    <dbReference type="NCBI Taxonomy" id="191770"/>
    <lineage>
        <taxon>Bacteria</taxon>
        <taxon>Bacillati</taxon>
        <taxon>Bacillota</taxon>
        <taxon>Bacilli</taxon>
        <taxon>Lactobacillales</taxon>
        <taxon>Carnobacteriaceae</taxon>
        <taxon>Marinilactibacillus</taxon>
    </lineage>
</organism>
<dbReference type="EMBL" id="BKBI01000008">
    <property type="protein sequence ID" value="GEQ35777.1"/>
    <property type="molecule type" value="Genomic_DNA"/>
</dbReference>
<dbReference type="Pfam" id="PF19159">
    <property type="entry name" value="DUF5841"/>
    <property type="match status" value="1"/>
</dbReference>
<dbReference type="AlphaFoldDB" id="A0AAV3WUJ1"/>
<accession>A0AAV3WUJ1</accession>
<reference evidence="1" key="1">
    <citation type="submission" date="2019-08" db="EMBL/GenBank/DDBJ databases">
        <title>Marinilactibacillus psychrotolerans M13-2T whole genome sequencing project.</title>
        <authorList>
            <person name="Ishikawa M."/>
            <person name="Suzuki T."/>
            <person name="Matsutani M."/>
        </authorList>
    </citation>
    <scope>NUCLEOTIDE SEQUENCE</scope>
    <source>
        <strain evidence="1">M13-2T</strain>
    </source>
</reference>
<dbReference type="NCBIfam" id="NF033383">
    <property type="entry name" value="induct_EntF"/>
    <property type="match status" value="1"/>
</dbReference>
<name>A0AAV3WUJ1_9LACT</name>
<proteinExistence type="predicted"/>
<evidence type="ECO:0000313" key="1">
    <source>
        <dbReference type="EMBL" id="GEQ35777.1"/>
    </source>
</evidence>
<gene>
    <name evidence="1" type="ORF">M132T_12850</name>
</gene>
<protein>
    <submittedName>
        <fullName evidence="1">Uncharacterized protein</fullName>
    </submittedName>
</protein>
<evidence type="ECO:0000313" key="2">
    <source>
        <dbReference type="Proteomes" id="UP000887127"/>
    </source>
</evidence>
<sequence length="47" mass="5251">MNDKKDLKIEECSEKKLKQIRGGNKSVTKGAPSSNLAQCVFSFFKNC</sequence>
<dbReference type="Proteomes" id="UP000887127">
    <property type="component" value="Unassembled WGS sequence"/>
</dbReference>
<comment type="caution">
    <text evidence="1">The sequence shown here is derived from an EMBL/GenBank/DDBJ whole genome shotgun (WGS) entry which is preliminary data.</text>
</comment>